<keyword evidence="6" id="KW-1185">Reference proteome</keyword>
<dbReference type="InterPro" id="IPR018120">
    <property type="entry name" value="Glyco_hydro_1_AS"/>
</dbReference>
<evidence type="ECO:0000256" key="2">
    <source>
        <dbReference type="ARBA" id="ARBA00022729"/>
    </source>
</evidence>
<dbReference type="RefSeq" id="WP_379829800.1">
    <property type="nucleotide sequence ID" value="NZ_JBHUHU010000001.1"/>
</dbReference>
<comment type="caution">
    <text evidence="5">The sequence shown here is derived from an EMBL/GenBank/DDBJ whole genome shotgun (WGS) entry which is preliminary data.</text>
</comment>
<dbReference type="PANTHER" id="PTHR16026:SF0">
    <property type="entry name" value="CARTILAGE ACIDIC PROTEIN 1"/>
    <property type="match status" value="1"/>
</dbReference>
<evidence type="ECO:0000313" key="5">
    <source>
        <dbReference type="EMBL" id="MFD2099037.1"/>
    </source>
</evidence>
<evidence type="ECO:0000313" key="6">
    <source>
        <dbReference type="Proteomes" id="UP001597342"/>
    </source>
</evidence>
<dbReference type="InterPro" id="IPR013517">
    <property type="entry name" value="FG-GAP"/>
</dbReference>
<dbReference type="InterPro" id="IPR011519">
    <property type="entry name" value="UnbV_ASPIC"/>
</dbReference>
<evidence type="ECO:0000256" key="1">
    <source>
        <dbReference type="ARBA" id="ARBA00010838"/>
    </source>
</evidence>
<dbReference type="PROSITE" id="PS00572">
    <property type="entry name" value="GLYCOSYL_HYDROL_F1_1"/>
    <property type="match status" value="1"/>
</dbReference>
<dbReference type="Pfam" id="PF07593">
    <property type="entry name" value="UnbV_ASPIC"/>
    <property type="match status" value="1"/>
</dbReference>
<accession>A0ABW4XTV8</accession>
<proteinExistence type="inferred from homology"/>
<sequence length="1105" mass="123969">MLLVLVASCGKPEKEEAPMFEKMTPEQTGIDFTNTLTYDKDFNVFTYRNYYNGGGVAIGDIDKDGLPDVYMTSNLGKNKLYRNKGNFTFEDITEKAGVGGAKSWSTGVTMVDVDGDGWLDIYVCNSGDIEGDNKQNELFINQKDGTFKEMAETMGLADKGLSTHAAFFDFDHDGDLDAYVLNNSFRAIGSFNLQQNERDQRDSINGDRFYINDNGVFRDASEEVGIFGSIIGFGLGIMVTDLDLDGWEDLYICNDFFERDYIYMNNGDGTFRETLTQQMNSIGMASMGVDATDLNNDGYPDMFVTEMLPKDEARLKTSMSFENWDKYQHNRRYGYFNQFTRNMLQMNNGQLAQGEISFTENGRLKGVEATDWSWAVLMNDFDLDGYKDIYVTNGVYQDILNQDYLNYLSNEVVMRSVITENGVNFKKLIDIIPSVPISNFMYKGGDQTTFQDKTKEWGLYEPGFSNGMAYGDLDNDGDLDLVVNNVNMQAFVYKNVSETANPNRNYLQIDLEGEQKNTHGIGAKVSLLQGGLAQVQEQMPTRGFQSSMDYVLNFGLQNGHPLDTLLVQWPSGKTSILTDVAPNQKVTIKETEADTLTFDNKFWNKRIQVNFDFVKNDSVLPQDMAHQENPFSDFDKDALLFHMNSTEGPKMAIGDVNGDGLEDMYLCGAAGSPGKLFVQQANGEMKLLSVPDFAYDRNAEDVDALFFDADMDGDLDLYVVSGGNEYPYNSAPLADRLYFGNGKGYFSKSTDLFPTQTGESTSCVSAADFDGDGDMDLFVGVRLKDRSYGIPQNGYILVNNGKGRFTNQTAQLAKVLENIGMIKDAIWTDFDADGAIDLIVVGEWMPIQMFKNQNGRFKNVTEDYGLENQTGWWNTIEAVDLDNDGDMDYVLGNHGLNSRFKASQQQPISCYIKDFDKNGIQDQIICTYNGDTAYPLALRHDLTKQMPYLNKRFLKYEDYQLKTVEDIFTEEQLDDALHQQVTYLESAVLWNTEDGFQFQALPIEAQVAPVYAIHASDFNGDGFVDLLLGGNLFEVKPEVGRYDASYGVCLLNQGGKGFKTVPNREIDLKLEGQVRDIKSIKLNGQDILLVAKNNDKVEALSVGHK</sequence>
<organism evidence="5 6">
    <name type="scientific">Flagellimonas iocasae</name>
    <dbReference type="NCBI Taxonomy" id="2055905"/>
    <lineage>
        <taxon>Bacteria</taxon>
        <taxon>Pseudomonadati</taxon>
        <taxon>Bacteroidota</taxon>
        <taxon>Flavobacteriia</taxon>
        <taxon>Flavobacteriales</taxon>
        <taxon>Flavobacteriaceae</taxon>
        <taxon>Flagellimonas</taxon>
    </lineage>
</organism>
<feature type="domain" description="ASPIC/UnbV" evidence="4">
    <location>
        <begin position="520"/>
        <end position="587"/>
    </location>
</feature>
<evidence type="ECO:0000259" key="4">
    <source>
        <dbReference type="Pfam" id="PF07593"/>
    </source>
</evidence>
<dbReference type="Pfam" id="PF13517">
    <property type="entry name" value="FG-GAP_3"/>
    <property type="match status" value="5"/>
</dbReference>
<dbReference type="EMBL" id="JBHUHU010000001">
    <property type="protein sequence ID" value="MFD2099037.1"/>
    <property type="molecule type" value="Genomic_DNA"/>
</dbReference>
<keyword evidence="2" id="KW-0732">Signal</keyword>
<protein>
    <submittedName>
        <fullName evidence="5">VCBS repeat-containing protein</fullName>
    </submittedName>
</protein>
<dbReference type="Gene3D" id="2.130.10.130">
    <property type="entry name" value="Integrin alpha, N-terminal"/>
    <property type="match status" value="3"/>
</dbReference>
<comment type="similarity">
    <text evidence="1">Belongs to the glycosyl hydrolase 1 family.</text>
</comment>
<reference evidence="6" key="1">
    <citation type="journal article" date="2019" name="Int. J. Syst. Evol. Microbiol.">
        <title>The Global Catalogue of Microorganisms (GCM) 10K type strain sequencing project: providing services to taxonomists for standard genome sequencing and annotation.</title>
        <authorList>
            <consortium name="The Broad Institute Genomics Platform"/>
            <consortium name="The Broad Institute Genome Sequencing Center for Infectious Disease"/>
            <person name="Wu L."/>
            <person name="Ma J."/>
        </authorList>
    </citation>
    <scope>NUCLEOTIDE SEQUENCE [LARGE SCALE GENOMIC DNA]</scope>
    <source>
        <strain evidence="6">JCM 3389</strain>
    </source>
</reference>
<name>A0ABW4XTV8_9FLAO</name>
<dbReference type="Proteomes" id="UP001597342">
    <property type="component" value="Unassembled WGS sequence"/>
</dbReference>
<dbReference type="InterPro" id="IPR028994">
    <property type="entry name" value="Integrin_alpha_N"/>
</dbReference>
<gene>
    <name evidence="5" type="ORF">ACFSJE_04570</name>
</gene>
<feature type="active site" description="Nucleophile" evidence="3">
    <location>
        <position position="420"/>
    </location>
</feature>
<dbReference type="InterPro" id="IPR027039">
    <property type="entry name" value="Crtac1"/>
</dbReference>
<dbReference type="SUPFAM" id="SSF69318">
    <property type="entry name" value="Integrin alpha N-terminal domain"/>
    <property type="match status" value="3"/>
</dbReference>
<dbReference type="PANTHER" id="PTHR16026">
    <property type="entry name" value="CARTILAGE ACIDIC PROTEIN 1"/>
    <property type="match status" value="1"/>
</dbReference>
<evidence type="ECO:0000256" key="3">
    <source>
        <dbReference type="PROSITE-ProRule" id="PRU10055"/>
    </source>
</evidence>